<organism evidence="1 2">
    <name type="scientific">Acaulospora colombiana</name>
    <dbReference type="NCBI Taxonomy" id="27376"/>
    <lineage>
        <taxon>Eukaryota</taxon>
        <taxon>Fungi</taxon>
        <taxon>Fungi incertae sedis</taxon>
        <taxon>Mucoromycota</taxon>
        <taxon>Glomeromycotina</taxon>
        <taxon>Glomeromycetes</taxon>
        <taxon>Diversisporales</taxon>
        <taxon>Acaulosporaceae</taxon>
        <taxon>Acaulospora</taxon>
    </lineage>
</organism>
<evidence type="ECO:0000313" key="2">
    <source>
        <dbReference type="Proteomes" id="UP000789525"/>
    </source>
</evidence>
<sequence length="72" mass="8245">MNNVLAFHSSDWNRVGEVRAERETGEGRSTNDALAAWRLSRRDPRSTLHLSESKSSYRTTPSLNLRAPRRGY</sequence>
<proteinExistence type="predicted"/>
<name>A0ACA9PMG0_9GLOM</name>
<accession>A0ACA9PMG0</accession>
<dbReference type="EMBL" id="CAJVPT010036622">
    <property type="protein sequence ID" value="CAG8715059.1"/>
    <property type="molecule type" value="Genomic_DNA"/>
</dbReference>
<protein>
    <submittedName>
        <fullName evidence="1">4644_t:CDS:1</fullName>
    </submittedName>
</protein>
<keyword evidence="2" id="KW-1185">Reference proteome</keyword>
<comment type="caution">
    <text evidence="1">The sequence shown here is derived from an EMBL/GenBank/DDBJ whole genome shotgun (WGS) entry which is preliminary data.</text>
</comment>
<dbReference type="Proteomes" id="UP000789525">
    <property type="component" value="Unassembled WGS sequence"/>
</dbReference>
<reference evidence="1" key="1">
    <citation type="submission" date="2021-06" db="EMBL/GenBank/DDBJ databases">
        <authorList>
            <person name="Kallberg Y."/>
            <person name="Tangrot J."/>
            <person name="Rosling A."/>
        </authorList>
    </citation>
    <scope>NUCLEOTIDE SEQUENCE</scope>
    <source>
        <strain evidence="1">CL356</strain>
    </source>
</reference>
<gene>
    <name evidence="1" type="ORF">ACOLOM_LOCUS10860</name>
</gene>
<evidence type="ECO:0000313" key="1">
    <source>
        <dbReference type="EMBL" id="CAG8715059.1"/>
    </source>
</evidence>